<dbReference type="EMBL" id="CAMXCT020002796">
    <property type="protein sequence ID" value="CAL1153904.1"/>
    <property type="molecule type" value="Genomic_DNA"/>
</dbReference>
<dbReference type="AlphaFoldDB" id="A0A9P1CYE5"/>
<sequence>MWRIVKRKHCWESWLERTSRSSSFQRSACPWREAPEPILQNYVSYDPPRLAMVVRDFQAGNEENLLLWTGETVYVSDNDGEGWLYGFFLDPEDPDDGGWFPVDAVEFMEEAIEEPEQQADDTWDQWTAAEPEELPQWGQEEVPELPDWGNEGAPAEPADPTDPETKGAAEGEECPVEGLQEWLQSISLHHYGPKAAEWCVEMGAVSLEEIKESWEDFAQDLSLKPLEKKRLQKACQ</sequence>
<evidence type="ECO:0000313" key="5">
    <source>
        <dbReference type="EMBL" id="CAI4000529.1"/>
    </source>
</evidence>
<organism evidence="5">
    <name type="scientific">Cladocopium goreaui</name>
    <dbReference type="NCBI Taxonomy" id="2562237"/>
    <lineage>
        <taxon>Eukaryota</taxon>
        <taxon>Sar</taxon>
        <taxon>Alveolata</taxon>
        <taxon>Dinophyceae</taxon>
        <taxon>Suessiales</taxon>
        <taxon>Symbiodiniaceae</taxon>
        <taxon>Cladocopium</taxon>
    </lineage>
</organism>
<keyword evidence="1 2" id="KW-0728">SH3 domain</keyword>
<evidence type="ECO:0000259" key="4">
    <source>
        <dbReference type="PROSITE" id="PS50002"/>
    </source>
</evidence>
<reference evidence="5" key="1">
    <citation type="submission" date="2022-10" db="EMBL/GenBank/DDBJ databases">
        <authorList>
            <person name="Chen Y."/>
            <person name="Dougan E. K."/>
            <person name="Chan C."/>
            <person name="Rhodes N."/>
            <person name="Thang M."/>
        </authorList>
    </citation>
    <scope>NUCLEOTIDE SEQUENCE</scope>
</reference>
<feature type="region of interest" description="Disordered" evidence="3">
    <location>
        <begin position="142"/>
        <end position="171"/>
    </location>
</feature>
<dbReference type="CDD" id="cd00174">
    <property type="entry name" value="SH3"/>
    <property type="match status" value="1"/>
</dbReference>
<proteinExistence type="predicted"/>
<name>A0A9P1CYE5_9DINO</name>
<dbReference type="Proteomes" id="UP001152797">
    <property type="component" value="Unassembled WGS sequence"/>
</dbReference>
<dbReference type="OrthoDB" id="410619at2759"/>
<evidence type="ECO:0000256" key="2">
    <source>
        <dbReference type="PROSITE-ProRule" id="PRU00192"/>
    </source>
</evidence>
<dbReference type="InterPro" id="IPR001452">
    <property type="entry name" value="SH3_domain"/>
</dbReference>
<gene>
    <name evidence="5" type="ORF">C1SCF055_LOCUS26641</name>
</gene>
<dbReference type="EMBL" id="CAMXCT010002796">
    <property type="protein sequence ID" value="CAI4000529.1"/>
    <property type="molecule type" value="Genomic_DNA"/>
</dbReference>
<dbReference type="EMBL" id="CAMXCT030002796">
    <property type="protein sequence ID" value="CAL4787841.1"/>
    <property type="molecule type" value="Genomic_DNA"/>
</dbReference>
<keyword evidence="7" id="KW-1185">Reference proteome</keyword>
<evidence type="ECO:0000313" key="6">
    <source>
        <dbReference type="EMBL" id="CAL4787841.1"/>
    </source>
</evidence>
<dbReference type="SUPFAM" id="SSF50044">
    <property type="entry name" value="SH3-domain"/>
    <property type="match status" value="1"/>
</dbReference>
<dbReference type="PROSITE" id="PS50002">
    <property type="entry name" value="SH3"/>
    <property type="match status" value="1"/>
</dbReference>
<dbReference type="Gene3D" id="2.30.30.40">
    <property type="entry name" value="SH3 Domains"/>
    <property type="match status" value="1"/>
</dbReference>
<dbReference type="InterPro" id="IPR036028">
    <property type="entry name" value="SH3-like_dom_sf"/>
</dbReference>
<evidence type="ECO:0000256" key="3">
    <source>
        <dbReference type="SAM" id="MobiDB-lite"/>
    </source>
</evidence>
<feature type="domain" description="SH3" evidence="4">
    <location>
        <begin position="46"/>
        <end position="110"/>
    </location>
</feature>
<dbReference type="SMART" id="SM00326">
    <property type="entry name" value="SH3"/>
    <property type="match status" value="1"/>
</dbReference>
<reference evidence="6 7" key="2">
    <citation type="submission" date="2024-05" db="EMBL/GenBank/DDBJ databases">
        <authorList>
            <person name="Chen Y."/>
            <person name="Shah S."/>
            <person name="Dougan E. K."/>
            <person name="Thang M."/>
            <person name="Chan C."/>
        </authorList>
    </citation>
    <scope>NUCLEOTIDE SEQUENCE [LARGE SCALE GENOMIC DNA]</scope>
</reference>
<evidence type="ECO:0000313" key="7">
    <source>
        <dbReference type="Proteomes" id="UP001152797"/>
    </source>
</evidence>
<accession>A0A9P1CYE5</accession>
<comment type="caution">
    <text evidence="5">The sequence shown here is derived from an EMBL/GenBank/DDBJ whole genome shotgun (WGS) entry which is preliminary data.</text>
</comment>
<evidence type="ECO:0000256" key="1">
    <source>
        <dbReference type="ARBA" id="ARBA00022443"/>
    </source>
</evidence>
<protein>
    <recommendedName>
        <fullName evidence="4">SH3 domain-containing protein</fullName>
    </recommendedName>
</protein>